<dbReference type="InParanoid" id="A0A1H9MRK6"/>
<evidence type="ECO:0000313" key="3">
    <source>
        <dbReference type="Proteomes" id="UP000199021"/>
    </source>
</evidence>
<dbReference type="RefSeq" id="WP_090172475.1">
    <property type="nucleotide sequence ID" value="NZ_FOFB01000031.1"/>
</dbReference>
<organism evidence="2 3">
    <name type="scientific">Neolewinella agarilytica</name>
    <dbReference type="NCBI Taxonomy" id="478744"/>
    <lineage>
        <taxon>Bacteria</taxon>
        <taxon>Pseudomonadati</taxon>
        <taxon>Bacteroidota</taxon>
        <taxon>Saprospiria</taxon>
        <taxon>Saprospirales</taxon>
        <taxon>Lewinellaceae</taxon>
        <taxon>Neolewinella</taxon>
    </lineage>
</organism>
<feature type="chain" id="PRO_5011503337" evidence="1">
    <location>
        <begin position="22"/>
        <end position="179"/>
    </location>
</feature>
<dbReference type="Proteomes" id="UP000199021">
    <property type="component" value="Unassembled WGS sequence"/>
</dbReference>
<evidence type="ECO:0000313" key="2">
    <source>
        <dbReference type="EMBL" id="SER26350.1"/>
    </source>
</evidence>
<proteinExistence type="predicted"/>
<dbReference type="PROSITE" id="PS51257">
    <property type="entry name" value="PROKAR_LIPOPROTEIN"/>
    <property type="match status" value="1"/>
</dbReference>
<keyword evidence="1" id="KW-0732">Signal</keyword>
<reference evidence="3" key="1">
    <citation type="submission" date="2016-10" db="EMBL/GenBank/DDBJ databases">
        <authorList>
            <person name="Varghese N."/>
            <person name="Submissions S."/>
        </authorList>
    </citation>
    <scope>NUCLEOTIDE SEQUENCE [LARGE SCALE GENOMIC DNA]</scope>
    <source>
        <strain evidence="3">DSM 24740</strain>
    </source>
</reference>
<dbReference type="AlphaFoldDB" id="A0A1H9MRK6"/>
<name>A0A1H9MRK6_9BACT</name>
<sequence>MYTLRCSLVCLLLSSFACLSAQTESQYIKALAAHLEANQEVSVTGGRVDLETTTHAIEVERAQKWKNSIGQALWYGMQLNKKPGIVLLIESPAQRKYAIQLGSALEHSGLNNSITVWLWPDDFPGVHPATNTQPVTGRGEFWLNLNGNKRHTSSCRWYKNTTKGRLCTADEGVPAGCCH</sequence>
<keyword evidence="3" id="KW-1185">Reference proteome</keyword>
<accession>A0A1H9MRK6</accession>
<dbReference type="OrthoDB" id="5457266at2"/>
<evidence type="ECO:0000256" key="1">
    <source>
        <dbReference type="SAM" id="SignalP"/>
    </source>
</evidence>
<gene>
    <name evidence="2" type="ORF">SAMN05444359_13115</name>
</gene>
<dbReference type="STRING" id="478744.SAMN05444359_13115"/>
<dbReference type="EMBL" id="FOFB01000031">
    <property type="protein sequence ID" value="SER26350.1"/>
    <property type="molecule type" value="Genomic_DNA"/>
</dbReference>
<protein>
    <submittedName>
        <fullName evidence="2">Uncharacterized protein</fullName>
    </submittedName>
</protein>
<feature type="signal peptide" evidence="1">
    <location>
        <begin position="1"/>
        <end position="21"/>
    </location>
</feature>